<sequence length="222" mass="26224">MKDFNKTTETFDRRGFIVIAIDGEYNDYILKEGLFEVMNECKLLGQNSNCKECGCYSIVNPEKDAEKVCQDAVKKKFGVDIYFNEEGFLKTKNEISLPIEKLNEIFNFINVWKKENEKHSKVLGYTYFNGEHFKTLILNDNAVEEKEGQVNCFRLDEESEKKILEDFFKKIGDNQEDNEGKYEDSRYDQYFGVVDQRYNFQKPNDVYDFYFALVFKKAEKIS</sequence>
<comment type="caution">
    <text evidence="1">The sequence shown here is derived from an EMBL/GenBank/DDBJ whole genome shotgun (WGS) entry which is preliminary data.</text>
</comment>
<protein>
    <submittedName>
        <fullName evidence="1">Uncharacterized protein</fullName>
    </submittedName>
</protein>
<proteinExistence type="predicted"/>
<name>A0A5J4SFK4_9ZZZZ</name>
<accession>A0A5J4SFK4</accession>
<dbReference type="EMBL" id="SNRY01000238">
    <property type="protein sequence ID" value="KAA6344053.1"/>
    <property type="molecule type" value="Genomic_DNA"/>
</dbReference>
<reference evidence="1" key="1">
    <citation type="submission" date="2019-03" db="EMBL/GenBank/DDBJ databases">
        <title>Single cell metagenomics reveals metabolic interactions within the superorganism composed of flagellate Streblomastix strix and complex community of Bacteroidetes bacteria on its surface.</title>
        <authorList>
            <person name="Treitli S.C."/>
            <person name="Kolisko M."/>
            <person name="Husnik F."/>
            <person name="Keeling P."/>
            <person name="Hampl V."/>
        </authorList>
    </citation>
    <scope>NUCLEOTIDE SEQUENCE</scope>
    <source>
        <strain evidence="1">STM</strain>
    </source>
</reference>
<gene>
    <name evidence="1" type="ORF">EZS27_008310</name>
</gene>
<organism evidence="1">
    <name type="scientific">termite gut metagenome</name>
    <dbReference type="NCBI Taxonomy" id="433724"/>
    <lineage>
        <taxon>unclassified sequences</taxon>
        <taxon>metagenomes</taxon>
        <taxon>organismal metagenomes</taxon>
    </lineage>
</organism>
<evidence type="ECO:0000313" key="1">
    <source>
        <dbReference type="EMBL" id="KAA6344053.1"/>
    </source>
</evidence>
<dbReference type="AlphaFoldDB" id="A0A5J4SFK4"/>